<dbReference type="GO" id="GO:0005739">
    <property type="term" value="C:mitochondrion"/>
    <property type="evidence" value="ECO:0007669"/>
    <property type="project" value="TreeGrafter"/>
</dbReference>
<comment type="catalytic activity">
    <reaction evidence="1">
        <text>2-oxoglutaramate + H2O = 2-oxoglutarate + NH4(+)</text>
        <dbReference type="Rhea" id="RHEA:32963"/>
        <dbReference type="ChEBI" id="CHEBI:15377"/>
        <dbReference type="ChEBI" id="CHEBI:16769"/>
        <dbReference type="ChEBI" id="CHEBI:16810"/>
        <dbReference type="ChEBI" id="CHEBI:28938"/>
        <dbReference type="EC" id="3.5.1.3"/>
    </reaction>
    <physiologicalReaction direction="left-to-right" evidence="1">
        <dbReference type="Rhea" id="RHEA:32964"/>
    </physiologicalReaction>
</comment>
<dbReference type="GO" id="GO:0006528">
    <property type="term" value="P:asparagine metabolic process"/>
    <property type="evidence" value="ECO:0007669"/>
    <property type="project" value="TreeGrafter"/>
</dbReference>
<feature type="domain" description="CN hydrolase" evidence="5">
    <location>
        <begin position="1"/>
        <end position="208"/>
    </location>
</feature>
<keyword evidence="7" id="KW-1185">Reference proteome</keyword>
<organism evidence="6 7">
    <name type="scientific">Schistocephalus solidus</name>
    <name type="common">Tapeworm</name>
    <dbReference type="NCBI Taxonomy" id="70667"/>
    <lineage>
        <taxon>Eukaryota</taxon>
        <taxon>Metazoa</taxon>
        <taxon>Spiralia</taxon>
        <taxon>Lophotrochozoa</taxon>
        <taxon>Platyhelminthes</taxon>
        <taxon>Cestoda</taxon>
        <taxon>Eucestoda</taxon>
        <taxon>Diphyllobothriidea</taxon>
        <taxon>Diphyllobothriidae</taxon>
        <taxon>Schistocephalus</taxon>
    </lineage>
</organism>
<reference evidence="6 7" key="1">
    <citation type="submission" date="2018-11" db="EMBL/GenBank/DDBJ databases">
        <authorList>
            <consortium name="Pathogen Informatics"/>
        </authorList>
    </citation>
    <scope>NUCLEOTIDE SEQUENCE [LARGE SCALE GENOMIC DNA]</scope>
    <source>
        <strain evidence="6 7">NST_G2</strain>
    </source>
</reference>
<dbReference type="Gene3D" id="3.60.110.10">
    <property type="entry name" value="Carbon-nitrogen hydrolase"/>
    <property type="match status" value="2"/>
</dbReference>
<evidence type="ECO:0000313" key="6">
    <source>
        <dbReference type="EMBL" id="VDM02659.1"/>
    </source>
</evidence>
<evidence type="ECO:0000256" key="4">
    <source>
        <dbReference type="ARBA" id="ARBA00048745"/>
    </source>
</evidence>
<evidence type="ECO:0000256" key="1">
    <source>
        <dbReference type="ARBA" id="ARBA00036637"/>
    </source>
</evidence>
<dbReference type="AlphaFoldDB" id="A0A3P7DF93"/>
<protein>
    <recommendedName>
        <fullName evidence="2">omega-amidase</fullName>
        <ecNumber evidence="2">3.5.1.3</ecNumber>
    </recommendedName>
    <alternativeName>
        <fullName evidence="3">Nitrilase homolog 2</fullName>
    </alternativeName>
</protein>
<comment type="catalytic activity">
    <reaction evidence="4">
        <text>2-oxosuccinamate + H2O = oxaloacetate + NH4(+)</text>
        <dbReference type="Rhea" id="RHEA:59412"/>
        <dbReference type="ChEBI" id="CHEBI:15377"/>
        <dbReference type="ChEBI" id="CHEBI:16452"/>
        <dbReference type="ChEBI" id="CHEBI:28938"/>
        <dbReference type="ChEBI" id="CHEBI:57735"/>
        <dbReference type="EC" id="3.5.1.3"/>
    </reaction>
    <physiologicalReaction direction="left-to-right" evidence="4">
        <dbReference type="Rhea" id="RHEA:59413"/>
    </physiologicalReaction>
</comment>
<dbReference type="OrthoDB" id="10250282at2759"/>
<accession>A0A3P7DF93</accession>
<dbReference type="Pfam" id="PF00795">
    <property type="entry name" value="CN_hydrolase"/>
    <property type="match status" value="1"/>
</dbReference>
<sequence>MSPGSAFFSFPAKNREGHVFTVGMGICYDMRFPELALVYARRRGCDLLIYPGAFNTTTGNLSLRLLSSSAICLLCVYVPPNTGRVVDALDQHGGQIRVRFTHKLSLVGSPIAIPPSPPLPFRFLANFPPIFTRFPTLPGPVHWELLARGRALDTQCYVAACSPAQDTSASYVSHAESLVVSPWGTVLANAGKDEGHFCVEVSRAELDRVRSNIPIRNQLRKDMYSLKEAH</sequence>
<dbReference type="GO" id="GO:0006541">
    <property type="term" value="P:glutamine metabolic process"/>
    <property type="evidence" value="ECO:0007669"/>
    <property type="project" value="TreeGrafter"/>
</dbReference>
<dbReference type="PANTHER" id="PTHR23088">
    <property type="entry name" value="NITRILASE-RELATED"/>
    <property type="match status" value="1"/>
</dbReference>
<name>A0A3P7DF93_SCHSO</name>
<proteinExistence type="predicted"/>
<evidence type="ECO:0000313" key="7">
    <source>
        <dbReference type="Proteomes" id="UP000275846"/>
    </source>
</evidence>
<evidence type="ECO:0000256" key="3">
    <source>
        <dbReference type="ARBA" id="ARBA00041576"/>
    </source>
</evidence>
<dbReference type="SUPFAM" id="SSF56317">
    <property type="entry name" value="Carbon-nitrogen hydrolase"/>
    <property type="match status" value="1"/>
</dbReference>
<gene>
    <name evidence="6" type="ORF">SSLN_LOCUS16273</name>
</gene>
<dbReference type="PROSITE" id="PS50263">
    <property type="entry name" value="CN_HYDROLASE"/>
    <property type="match status" value="1"/>
</dbReference>
<dbReference type="STRING" id="70667.A0A3P7DF93"/>
<dbReference type="EC" id="3.5.1.3" evidence="2"/>
<dbReference type="GO" id="GO:0050152">
    <property type="term" value="F:omega-amidase activity"/>
    <property type="evidence" value="ECO:0007669"/>
    <property type="project" value="UniProtKB-EC"/>
</dbReference>
<evidence type="ECO:0000256" key="2">
    <source>
        <dbReference type="ARBA" id="ARBA00039118"/>
    </source>
</evidence>
<dbReference type="Proteomes" id="UP000275846">
    <property type="component" value="Unassembled WGS sequence"/>
</dbReference>
<evidence type="ECO:0000259" key="5">
    <source>
        <dbReference type="PROSITE" id="PS50263"/>
    </source>
</evidence>
<dbReference type="EMBL" id="UYSU01040896">
    <property type="protein sequence ID" value="VDM02659.1"/>
    <property type="molecule type" value="Genomic_DNA"/>
</dbReference>
<dbReference type="PANTHER" id="PTHR23088:SF30">
    <property type="entry name" value="OMEGA-AMIDASE NIT2"/>
    <property type="match status" value="1"/>
</dbReference>
<dbReference type="InterPro" id="IPR036526">
    <property type="entry name" value="C-N_Hydrolase_sf"/>
</dbReference>
<dbReference type="InterPro" id="IPR003010">
    <property type="entry name" value="C-N_Hydrolase"/>
</dbReference>
<dbReference type="GO" id="GO:0006107">
    <property type="term" value="P:oxaloacetate metabolic process"/>
    <property type="evidence" value="ECO:0007669"/>
    <property type="project" value="TreeGrafter"/>
</dbReference>